<reference evidence="2 3" key="1">
    <citation type="submission" date="2014-04" db="EMBL/GenBank/DDBJ databases">
        <title>Characterization and application of a salt tolerant electro-active bacterium.</title>
        <authorList>
            <person name="Yang L."/>
            <person name="Wei S."/>
            <person name="Tay Q.X.M."/>
        </authorList>
    </citation>
    <scope>NUCLEOTIDE SEQUENCE [LARGE SCALE GENOMIC DNA]</scope>
    <source>
        <strain evidence="2 3">LY1</strain>
    </source>
</reference>
<organism evidence="2 3">
    <name type="scientific">Anditalea andensis</name>
    <dbReference type="NCBI Taxonomy" id="1048983"/>
    <lineage>
        <taxon>Bacteria</taxon>
        <taxon>Pseudomonadati</taxon>
        <taxon>Bacteroidota</taxon>
        <taxon>Cytophagia</taxon>
        <taxon>Cytophagales</taxon>
        <taxon>Cytophagaceae</taxon>
        <taxon>Anditalea</taxon>
    </lineage>
</organism>
<dbReference type="OrthoDB" id="983143at2"/>
<accession>A0A074KY62</accession>
<keyword evidence="1" id="KW-0812">Transmembrane</keyword>
<evidence type="ECO:0000313" key="2">
    <source>
        <dbReference type="EMBL" id="KEO73115.1"/>
    </source>
</evidence>
<feature type="transmembrane region" description="Helical" evidence="1">
    <location>
        <begin position="112"/>
        <end position="134"/>
    </location>
</feature>
<dbReference type="STRING" id="1048983.EL17_16020"/>
<comment type="caution">
    <text evidence="2">The sequence shown here is derived from an EMBL/GenBank/DDBJ whole genome shotgun (WGS) entry which is preliminary data.</text>
</comment>
<dbReference type="AlphaFoldDB" id="A0A074KY62"/>
<proteinExistence type="predicted"/>
<gene>
    <name evidence="2" type="ORF">EL17_16020</name>
</gene>
<sequence>MHTGYGIRPKQRDLYITLPGYLQTMRLYELFSDRALNLTYSHLTGPLFEYKSNGIHFTPQLSLNQSFANGNLRNGSIAHNIGFKTMEKGYLEACMEIQNLIKYKSGFGYQGLGIGAFYRWGFIQILIFGILSWLI</sequence>
<keyword evidence="1" id="KW-0472">Membrane</keyword>
<evidence type="ECO:0000313" key="3">
    <source>
        <dbReference type="Proteomes" id="UP000027821"/>
    </source>
</evidence>
<name>A0A074KY62_9BACT</name>
<evidence type="ECO:0000256" key="1">
    <source>
        <dbReference type="SAM" id="Phobius"/>
    </source>
</evidence>
<protein>
    <submittedName>
        <fullName evidence="2">Uncharacterized protein</fullName>
    </submittedName>
</protein>
<dbReference type="RefSeq" id="WP_035076447.1">
    <property type="nucleotide sequence ID" value="NZ_JMIH01000023.1"/>
</dbReference>
<dbReference type="EMBL" id="JMIH01000023">
    <property type="protein sequence ID" value="KEO73115.1"/>
    <property type="molecule type" value="Genomic_DNA"/>
</dbReference>
<keyword evidence="3" id="KW-1185">Reference proteome</keyword>
<dbReference type="Proteomes" id="UP000027821">
    <property type="component" value="Unassembled WGS sequence"/>
</dbReference>
<keyword evidence="1" id="KW-1133">Transmembrane helix</keyword>